<dbReference type="OrthoDB" id="9802364at2"/>
<organism evidence="14 15">
    <name type="scientific">Actinobaculum suis</name>
    <dbReference type="NCBI Taxonomy" id="1657"/>
    <lineage>
        <taxon>Bacteria</taxon>
        <taxon>Bacillati</taxon>
        <taxon>Actinomycetota</taxon>
        <taxon>Actinomycetes</taxon>
        <taxon>Actinomycetales</taxon>
        <taxon>Actinomycetaceae</taxon>
        <taxon>Actinobaculum</taxon>
    </lineage>
</organism>
<evidence type="ECO:0000256" key="6">
    <source>
        <dbReference type="ARBA" id="ARBA00022813"/>
    </source>
</evidence>
<feature type="active site" description="For autocatalytic cleavage activity" evidence="12">
    <location>
        <position position="240"/>
    </location>
</feature>
<dbReference type="InterPro" id="IPR036388">
    <property type="entry name" value="WH-like_DNA-bd_sf"/>
</dbReference>
<dbReference type="AlphaFoldDB" id="A0A1B9BF31"/>
<dbReference type="GO" id="GO:0004252">
    <property type="term" value="F:serine-type endopeptidase activity"/>
    <property type="evidence" value="ECO:0007669"/>
    <property type="project" value="UniProtKB-UniRule"/>
</dbReference>
<feature type="DNA-binding region" description="H-T-H motif" evidence="12">
    <location>
        <begin position="31"/>
        <end position="51"/>
    </location>
</feature>
<keyword evidence="5 12" id="KW-0378">Hydrolase</keyword>
<dbReference type="Gene3D" id="2.10.109.10">
    <property type="entry name" value="Umud Fragment, subunit A"/>
    <property type="match status" value="1"/>
</dbReference>
<dbReference type="SUPFAM" id="SSF46785">
    <property type="entry name" value="Winged helix' DNA-binding domain"/>
    <property type="match status" value="1"/>
</dbReference>
<keyword evidence="9 12" id="KW-0804">Transcription</keyword>
<evidence type="ECO:0000256" key="10">
    <source>
        <dbReference type="ARBA" id="ARBA00023204"/>
    </source>
</evidence>
<keyword evidence="11 12" id="KW-0742">SOS response</keyword>
<dbReference type="InterPro" id="IPR006200">
    <property type="entry name" value="LexA"/>
</dbReference>
<feature type="active site" description="For autocatalytic cleavage activity" evidence="12">
    <location>
        <position position="203"/>
    </location>
</feature>
<keyword evidence="6 12" id="KW-0068">Autocatalytic cleavage</keyword>
<dbReference type="NCBIfam" id="TIGR00498">
    <property type="entry name" value="lexA"/>
    <property type="match status" value="1"/>
</dbReference>
<dbReference type="InterPro" id="IPR036390">
    <property type="entry name" value="WH_DNA-bd_sf"/>
</dbReference>
<evidence type="ECO:0000256" key="2">
    <source>
        <dbReference type="ARBA" id="ARBA00022491"/>
    </source>
</evidence>
<evidence type="ECO:0000256" key="8">
    <source>
        <dbReference type="ARBA" id="ARBA00023125"/>
    </source>
</evidence>
<comment type="function">
    <text evidence="12">Represses a number of genes involved in the response to DNA damage (SOS response), including recA and lexA. In the presence of single-stranded DNA, RecA interacts with LexA causing an autocatalytic cleavage which disrupts the DNA-binding part of LexA, leading to derepression of the SOS regulon and eventually DNA repair.</text>
</comment>
<comment type="catalytic activity">
    <reaction evidence="12">
        <text>Hydrolysis of Ala-|-Gly bond in repressor LexA.</text>
        <dbReference type="EC" id="3.4.21.88"/>
    </reaction>
</comment>
<dbReference type="PANTHER" id="PTHR33516:SF2">
    <property type="entry name" value="LEXA REPRESSOR-RELATED"/>
    <property type="match status" value="1"/>
</dbReference>
<protein>
    <recommendedName>
        <fullName evidence="12">LexA repressor</fullName>
        <ecNumber evidence="12">3.4.21.88</ecNumber>
    </recommendedName>
</protein>
<evidence type="ECO:0000256" key="3">
    <source>
        <dbReference type="ARBA" id="ARBA00022705"/>
    </source>
</evidence>
<dbReference type="GO" id="GO:0006281">
    <property type="term" value="P:DNA repair"/>
    <property type="evidence" value="ECO:0007669"/>
    <property type="project" value="UniProtKB-UniRule"/>
</dbReference>
<evidence type="ECO:0000313" key="15">
    <source>
        <dbReference type="Proteomes" id="UP000269974"/>
    </source>
</evidence>
<dbReference type="Pfam" id="PF00717">
    <property type="entry name" value="Peptidase_S24"/>
    <property type="match status" value="1"/>
</dbReference>
<dbReference type="PANTHER" id="PTHR33516">
    <property type="entry name" value="LEXA REPRESSOR"/>
    <property type="match status" value="1"/>
</dbReference>
<gene>
    <name evidence="12 14" type="primary">lexA</name>
    <name evidence="14" type="ORF">NCTC10327_01399</name>
</gene>
<keyword evidence="7 12" id="KW-0805">Transcription regulation</keyword>
<dbReference type="HAMAP" id="MF_00015">
    <property type="entry name" value="LexA"/>
    <property type="match status" value="1"/>
</dbReference>
<dbReference type="InterPro" id="IPR036286">
    <property type="entry name" value="LexA/Signal_pep-like_sf"/>
</dbReference>
<keyword evidence="3 12" id="KW-0235">DNA replication</keyword>
<keyword evidence="2 12" id="KW-0678">Repressor</keyword>
<dbReference type="InterPro" id="IPR039418">
    <property type="entry name" value="LexA-like"/>
</dbReference>
<dbReference type="PRINTS" id="PR00726">
    <property type="entry name" value="LEXASERPTASE"/>
</dbReference>
<evidence type="ECO:0000256" key="7">
    <source>
        <dbReference type="ARBA" id="ARBA00023015"/>
    </source>
</evidence>
<keyword evidence="10 12" id="KW-0234">DNA repair</keyword>
<evidence type="ECO:0000256" key="13">
    <source>
        <dbReference type="RuleBase" id="RU003991"/>
    </source>
</evidence>
<evidence type="ECO:0000256" key="4">
    <source>
        <dbReference type="ARBA" id="ARBA00022763"/>
    </source>
</evidence>
<dbReference type="InterPro" id="IPR015927">
    <property type="entry name" value="Peptidase_S24_S26A/B/C"/>
</dbReference>
<name>A0A1B9BF31_9ACTO</name>
<dbReference type="GO" id="GO:0045892">
    <property type="term" value="P:negative regulation of DNA-templated transcription"/>
    <property type="evidence" value="ECO:0007669"/>
    <property type="project" value="UniProtKB-UniRule"/>
</dbReference>
<dbReference type="Gene3D" id="1.10.10.10">
    <property type="entry name" value="Winged helix-like DNA-binding domain superfamily/Winged helix DNA-binding domain"/>
    <property type="match status" value="1"/>
</dbReference>
<comment type="subunit">
    <text evidence="12">Homodimer.</text>
</comment>
<dbReference type="Proteomes" id="UP000269974">
    <property type="component" value="Unassembled WGS sequence"/>
</dbReference>
<evidence type="ECO:0000313" key="14">
    <source>
        <dbReference type="EMBL" id="VDG76763.1"/>
    </source>
</evidence>
<comment type="caution">
    <text evidence="14">The sequence shown here is derived from an EMBL/GenBank/DDBJ whole genome shotgun (WGS) entry which is preliminary data.</text>
</comment>
<dbReference type="InterPro" id="IPR006199">
    <property type="entry name" value="LexA_DNA-bd_dom"/>
</dbReference>
<dbReference type="Pfam" id="PF01726">
    <property type="entry name" value="LexA_DNA_bind"/>
    <property type="match status" value="1"/>
</dbReference>
<dbReference type="CDD" id="cd00090">
    <property type="entry name" value="HTH_ARSR"/>
    <property type="match status" value="1"/>
</dbReference>
<dbReference type="SUPFAM" id="SSF51306">
    <property type="entry name" value="LexA/Signal peptidase"/>
    <property type="match status" value="1"/>
</dbReference>
<comment type="similarity">
    <text evidence="1 12 13">Belongs to the peptidase S24 family.</text>
</comment>
<evidence type="ECO:0000256" key="12">
    <source>
        <dbReference type="HAMAP-Rule" id="MF_00015"/>
    </source>
</evidence>
<dbReference type="GO" id="GO:0003677">
    <property type="term" value="F:DNA binding"/>
    <property type="evidence" value="ECO:0007669"/>
    <property type="project" value="UniProtKB-UniRule"/>
</dbReference>
<accession>A0A1B9BF31</accession>
<dbReference type="InterPro" id="IPR011991">
    <property type="entry name" value="ArsR-like_HTH"/>
</dbReference>
<evidence type="ECO:0000256" key="11">
    <source>
        <dbReference type="ARBA" id="ARBA00023236"/>
    </source>
</evidence>
<reference evidence="14 15" key="1">
    <citation type="submission" date="2018-11" db="EMBL/GenBank/DDBJ databases">
        <authorList>
            <consortium name="Pathogen Informatics"/>
        </authorList>
    </citation>
    <scope>NUCLEOTIDE SEQUENCE [LARGE SCALE GENOMIC DNA]</scope>
    <source>
        <strain evidence="14 15">NCTC10327</strain>
    </source>
</reference>
<evidence type="ECO:0000256" key="5">
    <source>
        <dbReference type="ARBA" id="ARBA00022801"/>
    </source>
</evidence>
<keyword evidence="8 12" id="KW-0238">DNA-binding</keyword>
<dbReference type="CDD" id="cd06529">
    <property type="entry name" value="S24_LexA-like"/>
    <property type="match status" value="1"/>
</dbReference>
<proteinExistence type="inferred from homology"/>
<dbReference type="GO" id="GO:0006260">
    <property type="term" value="P:DNA replication"/>
    <property type="evidence" value="ECO:0007669"/>
    <property type="project" value="UniProtKB-UniRule"/>
</dbReference>
<dbReference type="RefSeq" id="WP_049618719.1">
    <property type="nucleotide sequence ID" value="NZ_UYIO01000001.1"/>
</dbReference>
<dbReference type="InterPro" id="IPR050077">
    <property type="entry name" value="LexA_repressor"/>
</dbReference>
<dbReference type="EC" id="3.4.21.88" evidence="12"/>
<dbReference type="EMBL" id="UYIO01000001">
    <property type="protein sequence ID" value="VDG76763.1"/>
    <property type="molecule type" value="Genomic_DNA"/>
</dbReference>
<dbReference type="GO" id="GO:0006508">
    <property type="term" value="P:proteolysis"/>
    <property type="evidence" value="ECO:0007669"/>
    <property type="project" value="InterPro"/>
</dbReference>
<dbReference type="FunFam" id="2.10.109.10:FF:000001">
    <property type="entry name" value="LexA repressor"/>
    <property type="match status" value="1"/>
</dbReference>
<feature type="site" description="Cleavage; by autolysis" evidence="12">
    <location>
        <begin position="168"/>
        <end position="169"/>
    </location>
</feature>
<dbReference type="InterPro" id="IPR006197">
    <property type="entry name" value="Peptidase_S24_LexA"/>
</dbReference>
<evidence type="ECO:0000256" key="9">
    <source>
        <dbReference type="ARBA" id="ARBA00023163"/>
    </source>
</evidence>
<sequence>MSRLPELTERQASVLSCIIKAITQRHMPPTIREICKEVGLSSPSSVKHQLDSLERLGYISRDAHRPRKIELTELALERHGLISGSDSVPGEGLLSGRNATSEAAGLAPVLPLRSVTGANAETGAYASGGSPAPAGTVSPLSHATYVDESGEVEIPEAVNVPVVGRIAAGAPILADQQIEDVFPLPRQLTGSGELFTLKVSGDSMMDAAICDGDWVVVRRQPVANNGEIVAAMIDGEATVKVLDRRNGHITLLPRNENYDPIPADEAQVLGRVVMVMRRL</sequence>
<dbReference type="GO" id="GO:0009432">
    <property type="term" value="P:SOS response"/>
    <property type="evidence" value="ECO:0007669"/>
    <property type="project" value="UniProtKB-UniRule"/>
</dbReference>
<evidence type="ECO:0000256" key="1">
    <source>
        <dbReference type="ARBA" id="ARBA00007484"/>
    </source>
</evidence>
<keyword evidence="4 12" id="KW-0227">DNA damage</keyword>